<name>A0ABD5T478_9EURY</name>
<reference evidence="1 2" key="1">
    <citation type="journal article" date="2019" name="Int. J. Syst. Evol. Microbiol.">
        <title>The Global Catalogue of Microorganisms (GCM) 10K type strain sequencing project: providing services to taxonomists for standard genome sequencing and annotation.</title>
        <authorList>
            <consortium name="The Broad Institute Genomics Platform"/>
            <consortium name="The Broad Institute Genome Sequencing Center for Infectious Disease"/>
            <person name="Wu L."/>
            <person name="Ma J."/>
        </authorList>
    </citation>
    <scope>NUCLEOTIDE SEQUENCE [LARGE SCALE GENOMIC DNA]</scope>
    <source>
        <strain evidence="1 2">PJ61</strain>
    </source>
</reference>
<gene>
    <name evidence="1" type="ORF">ACFQDD_10975</name>
</gene>
<protein>
    <submittedName>
        <fullName evidence="1">MBL fold metallo-hydrolase</fullName>
    </submittedName>
</protein>
<dbReference type="Proteomes" id="UP001596274">
    <property type="component" value="Unassembled WGS sequence"/>
</dbReference>
<feature type="non-terminal residue" evidence="1">
    <location>
        <position position="1"/>
    </location>
</feature>
<comment type="caution">
    <text evidence="1">The sequence shown here is derived from an EMBL/GenBank/DDBJ whole genome shotgun (WGS) entry which is preliminary data.</text>
</comment>
<proteinExistence type="predicted"/>
<keyword evidence="2" id="KW-1185">Reference proteome</keyword>
<sequence>ATPWEVSAELFGALSGIHVLHGPGEAYAHLDHLAAAGVAEHDGRRYRLVDSAIDVDSLFPATGLERAVHDTGDE</sequence>
<evidence type="ECO:0000313" key="1">
    <source>
        <dbReference type="EMBL" id="MFC6772029.1"/>
    </source>
</evidence>
<organism evidence="1 2">
    <name type="scientific">Halorubrum pallidum</name>
    <dbReference type="NCBI Taxonomy" id="1526114"/>
    <lineage>
        <taxon>Archaea</taxon>
        <taxon>Methanobacteriati</taxon>
        <taxon>Methanobacteriota</taxon>
        <taxon>Stenosarchaea group</taxon>
        <taxon>Halobacteria</taxon>
        <taxon>Halobacteriales</taxon>
        <taxon>Haloferacaceae</taxon>
        <taxon>Halorubrum</taxon>
    </lineage>
</organism>
<dbReference type="EMBL" id="JBHSWT010000608">
    <property type="protein sequence ID" value="MFC6772029.1"/>
    <property type="molecule type" value="Genomic_DNA"/>
</dbReference>
<dbReference type="AlphaFoldDB" id="A0ABD5T478"/>
<evidence type="ECO:0000313" key="2">
    <source>
        <dbReference type="Proteomes" id="UP001596274"/>
    </source>
</evidence>
<accession>A0ABD5T478</accession>